<keyword evidence="3" id="KW-1185">Reference proteome</keyword>
<gene>
    <name evidence="2" type="ORF">FGL98_18125</name>
</gene>
<reference evidence="2 3" key="1">
    <citation type="submission" date="2019-05" db="EMBL/GenBank/DDBJ databases">
        <authorList>
            <person name="Lee S.D."/>
        </authorList>
    </citation>
    <scope>NUCLEOTIDE SEQUENCE [LARGE SCALE GENOMIC DNA]</scope>
    <source>
        <strain evidence="2 3">C5-26</strain>
    </source>
</reference>
<dbReference type="Proteomes" id="UP000320244">
    <property type="component" value="Unassembled WGS sequence"/>
</dbReference>
<accession>A0A563DVV9</accession>
<name>A0A563DVV9_9MICO</name>
<evidence type="ECO:0000256" key="1">
    <source>
        <dbReference type="SAM" id="MobiDB-lite"/>
    </source>
</evidence>
<dbReference type="OrthoDB" id="5119243at2"/>
<reference evidence="2 3" key="2">
    <citation type="submission" date="2019-08" db="EMBL/GenBank/DDBJ databases">
        <title>Jejuicoccus antrihumi gen. nov., sp. nov., a new member of the family Dermacoccaceae isolated from a cave.</title>
        <authorList>
            <person name="Schumann P."/>
            <person name="Kim I.S."/>
        </authorList>
    </citation>
    <scope>NUCLEOTIDE SEQUENCE [LARGE SCALE GENOMIC DNA]</scope>
    <source>
        <strain evidence="2 3">C5-26</strain>
    </source>
</reference>
<protein>
    <submittedName>
        <fullName evidence="2">Phosphoenolpyruvate carboxylase</fullName>
    </submittedName>
</protein>
<keyword evidence="2" id="KW-0670">Pyruvate</keyword>
<dbReference type="EMBL" id="VCQV01000029">
    <property type="protein sequence ID" value="TWP34347.1"/>
    <property type="molecule type" value="Genomic_DNA"/>
</dbReference>
<feature type="region of interest" description="Disordered" evidence="1">
    <location>
        <begin position="1"/>
        <end position="20"/>
    </location>
</feature>
<evidence type="ECO:0000313" key="3">
    <source>
        <dbReference type="Proteomes" id="UP000320244"/>
    </source>
</evidence>
<dbReference type="RefSeq" id="WP_146319071.1">
    <property type="nucleotide sequence ID" value="NZ_VCQV01000029.1"/>
</dbReference>
<dbReference type="AlphaFoldDB" id="A0A563DVV9"/>
<proteinExistence type="predicted"/>
<organism evidence="2 3">
    <name type="scientific">Leekyejoonella antrihumi</name>
    <dbReference type="NCBI Taxonomy" id="1660198"/>
    <lineage>
        <taxon>Bacteria</taxon>
        <taxon>Bacillati</taxon>
        <taxon>Actinomycetota</taxon>
        <taxon>Actinomycetes</taxon>
        <taxon>Micrococcales</taxon>
        <taxon>Dermacoccaceae</taxon>
        <taxon>Leekyejoonella</taxon>
    </lineage>
</organism>
<sequence length="102" mass="10576">MSGEVSLFGSTNQSSLVPSHSISRGVTRQIKKHTDLVLGRGEVALTTDTVRAGLTYSALNNVGTLVSAAKSLMDVAPEGAAYYEQIIGAYTIGAASAIARFS</sequence>
<feature type="compositionally biased region" description="Polar residues" evidence="1">
    <location>
        <begin position="8"/>
        <end position="20"/>
    </location>
</feature>
<evidence type="ECO:0000313" key="2">
    <source>
        <dbReference type="EMBL" id="TWP34347.1"/>
    </source>
</evidence>
<comment type="caution">
    <text evidence="2">The sequence shown here is derived from an EMBL/GenBank/DDBJ whole genome shotgun (WGS) entry which is preliminary data.</text>
</comment>